<feature type="chain" id="PRO_5017221562" evidence="3">
    <location>
        <begin position="24"/>
        <end position="326"/>
    </location>
</feature>
<dbReference type="PANTHER" id="PTHR41542">
    <property type="entry name" value="BLL5807 PROTEIN"/>
    <property type="match status" value="1"/>
</dbReference>
<feature type="transmembrane region" description="Helical" evidence="2">
    <location>
        <begin position="86"/>
        <end position="105"/>
    </location>
</feature>
<keyword evidence="2" id="KW-1133">Transmembrane helix</keyword>
<feature type="region of interest" description="Disordered" evidence="1">
    <location>
        <begin position="139"/>
        <end position="174"/>
    </location>
</feature>
<name>A0A388SAA6_9BURK</name>
<proteinExistence type="predicted"/>
<feature type="compositionally biased region" description="Polar residues" evidence="1">
    <location>
        <begin position="139"/>
        <end position="151"/>
    </location>
</feature>
<feature type="domain" description="Tim44-like" evidence="4">
    <location>
        <begin position="191"/>
        <end position="323"/>
    </location>
</feature>
<reference evidence="5 6" key="1">
    <citation type="journal article" date="2018" name="Int. J. Syst. Evol. Microbiol.">
        <title>Mesosutterella multiformis gen. nov., sp. nov., a member of the family Sutterellaceae and Sutterella megalosphaeroides sp. nov., isolated from human faeces.</title>
        <authorList>
            <person name="Sakamoto M."/>
            <person name="Ikeyama N."/>
            <person name="Kunihiro T."/>
            <person name="Iino T."/>
            <person name="Yuki M."/>
            <person name="Ohkuma M."/>
        </authorList>
    </citation>
    <scope>NUCLEOTIDE SEQUENCE [LARGE SCALE GENOMIC DNA]</scope>
    <source>
        <strain evidence="5 6">4NBBH2</strain>
    </source>
</reference>
<feature type="region of interest" description="Disordered" evidence="1">
    <location>
        <begin position="38"/>
        <end position="81"/>
    </location>
</feature>
<dbReference type="Gene3D" id="3.10.450.240">
    <property type="match status" value="1"/>
</dbReference>
<sequence length="326" mass="34225">MKKFFPLVAAGIMALALVTNADAARRFGGGASFGRPAPAQMAPAGTAQLPRSTPQPQAAPQQQRPAPAAAPTPAAQPKPASPIRNMLMGAAAALGIAALAHYLGLGSGFASILMLILIAVVAFAVLRFIFARRQTPVQRSADSTGTLSGMNYQREEPPAAAPAPAAEPAPAAAPAAFQSNARPGSVLDEFSQKAAQNTIPAGFDETAFVAECKKNFTRLQDAWSTGNVLQLSEFCTDEVFTVLTHQLRDRKGEELKIAVETLDAKLLGVITEGSEYVAAVHFTGRLKVSGGNTDEIENVNEVWSLTRPVENGNQGWLLAGIQQVEA</sequence>
<evidence type="ECO:0000313" key="6">
    <source>
        <dbReference type="Proteomes" id="UP000266091"/>
    </source>
</evidence>
<dbReference type="PANTHER" id="PTHR41542:SF1">
    <property type="entry name" value="BLL5807 PROTEIN"/>
    <property type="match status" value="1"/>
</dbReference>
<dbReference type="Proteomes" id="UP000266091">
    <property type="component" value="Unassembled WGS sequence"/>
</dbReference>
<evidence type="ECO:0000313" key="5">
    <source>
        <dbReference type="EMBL" id="GBO93242.1"/>
    </source>
</evidence>
<evidence type="ECO:0000256" key="1">
    <source>
        <dbReference type="SAM" id="MobiDB-lite"/>
    </source>
</evidence>
<evidence type="ECO:0000256" key="3">
    <source>
        <dbReference type="SAM" id="SignalP"/>
    </source>
</evidence>
<evidence type="ECO:0000259" key="4">
    <source>
        <dbReference type="SMART" id="SM00978"/>
    </source>
</evidence>
<organism evidence="5 6">
    <name type="scientific">Mesosutterella multiformis</name>
    <dbReference type="NCBI Taxonomy" id="2259133"/>
    <lineage>
        <taxon>Bacteria</taxon>
        <taxon>Pseudomonadati</taxon>
        <taxon>Pseudomonadota</taxon>
        <taxon>Betaproteobacteria</taxon>
        <taxon>Burkholderiales</taxon>
        <taxon>Sutterellaceae</taxon>
        <taxon>Mesosutterella</taxon>
    </lineage>
</organism>
<dbReference type="SUPFAM" id="SSF54427">
    <property type="entry name" value="NTF2-like"/>
    <property type="match status" value="1"/>
</dbReference>
<dbReference type="InterPro" id="IPR007379">
    <property type="entry name" value="Tim44-like_dom"/>
</dbReference>
<keyword evidence="2" id="KW-0472">Membrane</keyword>
<gene>
    <name evidence="5" type="ORF">MESMUL_05960</name>
</gene>
<dbReference type="InterPro" id="IPR032710">
    <property type="entry name" value="NTF2-like_dom_sf"/>
</dbReference>
<feature type="transmembrane region" description="Helical" evidence="2">
    <location>
        <begin position="112"/>
        <end position="130"/>
    </location>
</feature>
<dbReference type="OrthoDB" id="5297955at2"/>
<dbReference type="Pfam" id="PF04280">
    <property type="entry name" value="Tim44"/>
    <property type="match status" value="1"/>
</dbReference>
<evidence type="ECO:0000256" key="2">
    <source>
        <dbReference type="SAM" id="Phobius"/>
    </source>
</evidence>
<dbReference type="SMART" id="SM00978">
    <property type="entry name" value="Tim44"/>
    <property type="match status" value="1"/>
</dbReference>
<keyword evidence="3" id="KW-0732">Signal</keyword>
<feature type="compositionally biased region" description="Low complexity" evidence="1">
    <location>
        <begin position="50"/>
        <end position="67"/>
    </location>
</feature>
<dbReference type="EMBL" id="BGZJ01000001">
    <property type="protein sequence ID" value="GBO93242.1"/>
    <property type="molecule type" value="Genomic_DNA"/>
</dbReference>
<feature type="signal peptide" evidence="3">
    <location>
        <begin position="1"/>
        <end position="23"/>
    </location>
</feature>
<dbReference type="AlphaFoldDB" id="A0A388SAA6"/>
<comment type="caution">
    <text evidence="5">The sequence shown here is derived from an EMBL/GenBank/DDBJ whole genome shotgun (WGS) entry which is preliminary data.</text>
</comment>
<keyword evidence="2" id="KW-0812">Transmembrane</keyword>
<dbReference type="RefSeq" id="WP_116269659.1">
    <property type="nucleotide sequence ID" value="NZ_BGZJ01000001.1"/>
</dbReference>
<protein>
    <submittedName>
        <fullName evidence="5">Membrane protein</fullName>
    </submittedName>
</protein>
<accession>A0A388SAA6</accession>
<keyword evidence="6" id="KW-1185">Reference proteome</keyword>
<feature type="compositionally biased region" description="Pro residues" evidence="1">
    <location>
        <begin position="68"/>
        <end position="80"/>
    </location>
</feature>